<dbReference type="eggNOG" id="COG0589">
    <property type="taxonomic scope" value="Bacteria"/>
</dbReference>
<dbReference type="STRING" id="631454.N177_2233"/>
<organism evidence="5 6">
    <name type="scientific">Lutibaculum baratangense AMV1</name>
    <dbReference type="NCBI Taxonomy" id="631454"/>
    <lineage>
        <taxon>Bacteria</taxon>
        <taxon>Pseudomonadati</taxon>
        <taxon>Pseudomonadota</taxon>
        <taxon>Alphaproteobacteria</taxon>
        <taxon>Hyphomicrobiales</taxon>
        <taxon>Tepidamorphaceae</taxon>
        <taxon>Lutibaculum</taxon>
    </lineage>
</organism>
<dbReference type="SUPFAM" id="SSF52402">
    <property type="entry name" value="Adenine nucleotide alpha hydrolases-like"/>
    <property type="match status" value="2"/>
</dbReference>
<protein>
    <recommendedName>
        <fullName evidence="4">UspA domain-containing protein</fullName>
    </recommendedName>
</protein>
<keyword evidence="3" id="KW-0067">ATP-binding</keyword>
<dbReference type="PANTHER" id="PTHR46268">
    <property type="entry name" value="STRESS RESPONSE PROTEIN NHAX"/>
    <property type="match status" value="1"/>
</dbReference>
<evidence type="ECO:0000256" key="3">
    <source>
        <dbReference type="ARBA" id="ARBA00022840"/>
    </source>
</evidence>
<dbReference type="Proteomes" id="UP000017819">
    <property type="component" value="Unassembled WGS sequence"/>
</dbReference>
<feature type="domain" description="UspA" evidence="4">
    <location>
        <begin position="2"/>
        <end position="130"/>
    </location>
</feature>
<feature type="domain" description="UspA" evidence="4">
    <location>
        <begin position="163"/>
        <end position="277"/>
    </location>
</feature>
<evidence type="ECO:0000259" key="4">
    <source>
        <dbReference type="Pfam" id="PF00582"/>
    </source>
</evidence>
<dbReference type="EMBL" id="AWXZ01000029">
    <property type="protein sequence ID" value="ESR24910.1"/>
    <property type="molecule type" value="Genomic_DNA"/>
</dbReference>
<name>V4RP15_9HYPH</name>
<dbReference type="PRINTS" id="PR01438">
    <property type="entry name" value="UNVRSLSTRESS"/>
</dbReference>
<dbReference type="Pfam" id="PF00582">
    <property type="entry name" value="Usp"/>
    <property type="match status" value="2"/>
</dbReference>
<reference evidence="5 6" key="1">
    <citation type="journal article" date="2014" name="Genome Announc.">
        <title>Draft Genome Sequence of Lutibaculum baratangense Strain AMV1T, Isolated from a Mud Volcano in Andamans, India.</title>
        <authorList>
            <person name="Singh A."/>
            <person name="Sreenivas A."/>
            <person name="Sathyanarayana Reddy G."/>
            <person name="Pinnaka A.K."/>
            <person name="Shivaji S."/>
        </authorList>
    </citation>
    <scope>NUCLEOTIDE SEQUENCE [LARGE SCALE GENOMIC DNA]</scope>
    <source>
        <strain evidence="5 6">AMV1</strain>
    </source>
</reference>
<comment type="caution">
    <text evidence="5">The sequence shown here is derived from an EMBL/GenBank/DDBJ whole genome shotgun (WGS) entry which is preliminary data.</text>
</comment>
<evidence type="ECO:0000313" key="6">
    <source>
        <dbReference type="Proteomes" id="UP000017819"/>
    </source>
</evidence>
<comment type="similarity">
    <text evidence="1">Belongs to the universal stress protein A family.</text>
</comment>
<dbReference type="RefSeq" id="WP_023432363.1">
    <property type="nucleotide sequence ID" value="NZ_AWXZ01000029.1"/>
</dbReference>
<proteinExistence type="inferred from homology"/>
<dbReference type="PANTHER" id="PTHR46268:SF27">
    <property type="entry name" value="UNIVERSAL STRESS PROTEIN RV2623"/>
    <property type="match status" value="1"/>
</dbReference>
<accession>V4RP15</accession>
<dbReference type="InterPro" id="IPR006016">
    <property type="entry name" value="UspA"/>
</dbReference>
<dbReference type="InterPro" id="IPR014729">
    <property type="entry name" value="Rossmann-like_a/b/a_fold"/>
</dbReference>
<dbReference type="GO" id="GO:0005524">
    <property type="term" value="F:ATP binding"/>
    <property type="evidence" value="ECO:0007669"/>
    <property type="project" value="UniProtKB-KW"/>
</dbReference>
<dbReference type="AlphaFoldDB" id="V4RP15"/>
<gene>
    <name evidence="5" type="ORF">N177_2233</name>
</gene>
<keyword evidence="2" id="KW-0547">Nucleotide-binding</keyword>
<dbReference type="InterPro" id="IPR006015">
    <property type="entry name" value="Universal_stress_UspA"/>
</dbReference>
<evidence type="ECO:0000256" key="1">
    <source>
        <dbReference type="ARBA" id="ARBA00008791"/>
    </source>
</evidence>
<sequence>MRMVVAATDLSKRGDRAVDRAALIARGAGAELLVLHVVDDDQPRGIVQGLVAEAEEYLSAEVAARAGSVPARHLVVTGDIYVALHEEAASAGAGLIVAGDHRHSAIRDVFRDTTIERLVRLSSVPVLIARRPEAKPYLRALLGVESGEAMELAHVIDGWGEVRPEQLVILHAFDALAAGLMAYAGASREDIEAHGREMAEGLAERLHATLDAQLARRTRLRVLEGEPAALMQETAERENCDLIVVSTHARRGLMRGLLGSVSSALLRRGTTDLLIVPRVVASAHAADAASL</sequence>
<evidence type="ECO:0000256" key="2">
    <source>
        <dbReference type="ARBA" id="ARBA00022741"/>
    </source>
</evidence>
<dbReference type="OrthoDB" id="5564966at2"/>
<dbReference type="CDD" id="cd00293">
    <property type="entry name" value="USP-like"/>
    <property type="match status" value="1"/>
</dbReference>
<evidence type="ECO:0000313" key="5">
    <source>
        <dbReference type="EMBL" id="ESR24910.1"/>
    </source>
</evidence>
<keyword evidence="6" id="KW-1185">Reference proteome</keyword>
<dbReference type="Gene3D" id="3.40.50.620">
    <property type="entry name" value="HUPs"/>
    <property type="match status" value="2"/>
</dbReference>